<reference evidence="2" key="1">
    <citation type="journal article" date="2018" name="DNA Res.">
        <title>Multiple hybrid de novo genome assembly of finger millet, an orphan allotetraploid crop.</title>
        <authorList>
            <person name="Hatakeyama M."/>
            <person name="Aluri S."/>
            <person name="Balachadran M.T."/>
            <person name="Sivarajan S.R."/>
            <person name="Patrignani A."/>
            <person name="Gruter S."/>
            <person name="Poveda L."/>
            <person name="Shimizu-Inatsugi R."/>
            <person name="Baeten J."/>
            <person name="Francoijs K.J."/>
            <person name="Nataraja K.N."/>
            <person name="Reddy Y.A.N."/>
            <person name="Phadnis S."/>
            <person name="Ravikumar R.L."/>
            <person name="Schlapbach R."/>
            <person name="Sreeman S.M."/>
            <person name="Shimizu K.K."/>
        </authorList>
    </citation>
    <scope>NUCLEOTIDE SEQUENCE</scope>
</reference>
<dbReference type="AlphaFoldDB" id="A0AAV5CED5"/>
<organism evidence="2 3">
    <name type="scientific">Eleusine coracana subsp. coracana</name>
    <dbReference type="NCBI Taxonomy" id="191504"/>
    <lineage>
        <taxon>Eukaryota</taxon>
        <taxon>Viridiplantae</taxon>
        <taxon>Streptophyta</taxon>
        <taxon>Embryophyta</taxon>
        <taxon>Tracheophyta</taxon>
        <taxon>Spermatophyta</taxon>
        <taxon>Magnoliopsida</taxon>
        <taxon>Liliopsida</taxon>
        <taxon>Poales</taxon>
        <taxon>Poaceae</taxon>
        <taxon>PACMAD clade</taxon>
        <taxon>Chloridoideae</taxon>
        <taxon>Cynodonteae</taxon>
        <taxon>Eleusininae</taxon>
        <taxon>Eleusine</taxon>
    </lineage>
</organism>
<feature type="compositionally biased region" description="Basic residues" evidence="1">
    <location>
        <begin position="76"/>
        <end position="91"/>
    </location>
</feature>
<reference evidence="2" key="2">
    <citation type="submission" date="2021-12" db="EMBL/GenBank/DDBJ databases">
        <title>Resequencing data analysis of finger millet.</title>
        <authorList>
            <person name="Hatakeyama M."/>
            <person name="Aluri S."/>
            <person name="Balachadran M.T."/>
            <person name="Sivarajan S.R."/>
            <person name="Poveda L."/>
            <person name="Shimizu-Inatsugi R."/>
            <person name="Schlapbach R."/>
            <person name="Sreeman S.M."/>
            <person name="Shimizu K.K."/>
        </authorList>
    </citation>
    <scope>NUCLEOTIDE SEQUENCE</scope>
</reference>
<accession>A0AAV5CED5</accession>
<proteinExistence type="predicted"/>
<feature type="compositionally biased region" description="Low complexity" evidence="1">
    <location>
        <begin position="51"/>
        <end position="67"/>
    </location>
</feature>
<dbReference type="Proteomes" id="UP001054889">
    <property type="component" value="Unassembled WGS sequence"/>
</dbReference>
<feature type="region of interest" description="Disordered" evidence="1">
    <location>
        <begin position="51"/>
        <end position="100"/>
    </location>
</feature>
<evidence type="ECO:0000256" key="1">
    <source>
        <dbReference type="SAM" id="MobiDB-lite"/>
    </source>
</evidence>
<sequence>MSRSDSSGCPPWPAAKDPNAMLDELLGHIHGYYKAALDRIPVAELPALIVSSTSSPTPSAPTTSPCASPTPPPRKGVGRRRSRRGTKRKAGGCRGTAEEG</sequence>
<evidence type="ECO:0000313" key="2">
    <source>
        <dbReference type="EMBL" id="GJM96469.1"/>
    </source>
</evidence>
<dbReference type="EMBL" id="BQKI01000006">
    <property type="protein sequence ID" value="GJM96469.1"/>
    <property type="molecule type" value="Genomic_DNA"/>
</dbReference>
<evidence type="ECO:0000313" key="3">
    <source>
        <dbReference type="Proteomes" id="UP001054889"/>
    </source>
</evidence>
<name>A0AAV5CED5_ELECO</name>
<protein>
    <submittedName>
        <fullName evidence="2">Uncharacterized protein</fullName>
    </submittedName>
</protein>
<comment type="caution">
    <text evidence="2">The sequence shown here is derived from an EMBL/GenBank/DDBJ whole genome shotgun (WGS) entry which is preliminary data.</text>
</comment>
<gene>
    <name evidence="2" type="primary">ga13308</name>
    <name evidence="2" type="ORF">PR202_ga13308</name>
</gene>
<keyword evidence="3" id="KW-1185">Reference proteome</keyword>